<protein>
    <submittedName>
        <fullName evidence="1">Uncharacterized protein</fullName>
    </submittedName>
</protein>
<comment type="caution">
    <text evidence="1">The sequence shown here is derived from an EMBL/GenBank/DDBJ whole genome shotgun (WGS) entry which is preliminary data.</text>
</comment>
<dbReference type="EMBL" id="CAIY01000038">
    <property type="protein sequence ID" value="CCH67161.1"/>
    <property type="molecule type" value="Genomic_DNA"/>
</dbReference>
<dbReference type="AlphaFoldDB" id="M1X583"/>
<dbReference type="Proteomes" id="UP000053051">
    <property type="component" value="Unassembled WGS sequence"/>
</dbReference>
<dbReference type="STRING" id="1165094.RINTHH_10060"/>
<reference evidence="2" key="2">
    <citation type="submission" date="2016-01" db="EMBL/GenBank/DDBJ databases">
        <title>Diatom-associated endosymboitic cyanobacterium lacks core nitrogen metabolism enzymes.</title>
        <authorList>
            <person name="Hilton J.A."/>
            <person name="Foster R.A."/>
            <person name="Tripp H.J."/>
            <person name="Carter B.J."/>
            <person name="Zehr J.P."/>
            <person name="Villareal T.A."/>
        </authorList>
    </citation>
    <scope>NUCLEOTIDE SEQUENCE [LARGE SCALE GENOMIC DNA]</scope>
    <source>
        <strain evidence="2">HH01</strain>
    </source>
</reference>
<reference evidence="1 2" key="1">
    <citation type="submission" date="2012-05" db="EMBL/GenBank/DDBJ databases">
        <authorList>
            <person name="Hilton J."/>
        </authorList>
    </citation>
    <scope>NUCLEOTIDE SEQUENCE [LARGE SCALE GENOMIC DNA]</scope>
    <source>
        <strain evidence="1 2">HH01</strain>
    </source>
</reference>
<organism evidence="1 2">
    <name type="scientific">Richelia intracellularis HH01</name>
    <dbReference type="NCBI Taxonomy" id="1165094"/>
    <lineage>
        <taxon>Bacteria</taxon>
        <taxon>Bacillati</taxon>
        <taxon>Cyanobacteriota</taxon>
        <taxon>Cyanophyceae</taxon>
        <taxon>Nostocales</taxon>
        <taxon>Nostocaceae</taxon>
        <taxon>Richelia</taxon>
    </lineage>
</organism>
<keyword evidence="2" id="KW-1185">Reference proteome</keyword>
<evidence type="ECO:0000313" key="1">
    <source>
        <dbReference type="EMBL" id="CCH67161.1"/>
    </source>
</evidence>
<accession>M1X583</accession>
<gene>
    <name evidence="1" type="ORF">RINTHH_10060</name>
</gene>
<evidence type="ECO:0000313" key="2">
    <source>
        <dbReference type="Proteomes" id="UP000053051"/>
    </source>
</evidence>
<proteinExistence type="predicted"/>
<name>M1X583_9NOST</name>
<sequence length="44" mass="4938">MEVIEKPVTITTARVGVRLQTHPCKIYFDKFGHIFTADTGMDIG</sequence>